<dbReference type="EMBL" id="HBUE01095933">
    <property type="protein sequence ID" value="CAG6483339.1"/>
    <property type="molecule type" value="Transcribed_RNA"/>
</dbReference>
<keyword evidence="1" id="KW-0472">Membrane</keyword>
<keyword evidence="1" id="KW-1133">Transmembrane helix</keyword>
<proteinExistence type="predicted"/>
<name>A0A8D8BWX6_CULPI</name>
<dbReference type="AlphaFoldDB" id="A0A8D8BWX6"/>
<sequence length="141" mass="16868">MCVCVPFGFNNFYSLFHPVKCLEYVCRFLSVIVTFFRYFKFMQVRDRVHSFDINNADVCFFVFLFFKIDTFRFFCVYICSSILYKLNVFTFCVNTVSTNGDALRCRKLFSLNIVLFLNCLYFVFNNVHLSAIYIYKHLCFA</sequence>
<accession>A0A8D8BWX6</accession>
<evidence type="ECO:0000256" key="1">
    <source>
        <dbReference type="SAM" id="Phobius"/>
    </source>
</evidence>
<evidence type="ECO:0000313" key="2">
    <source>
        <dbReference type="EMBL" id="CAG6483339.1"/>
    </source>
</evidence>
<protein>
    <submittedName>
        <fullName evidence="2">(northern house mosquito) hypothetical protein</fullName>
    </submittedName>
</protein>
<reference evidence="2" key="1">
    <citation type="submission" date="2021-05" db="EMBL/GenBank/DDBJ databases">
        <authorList>
            <person name="Alioto T."/>
            <person name="Alioto T."/>
            <person name="Gomez Garrido J."/>
        </authorList>
    </citation>
    <scope>NUCLEOTIDE SEQUENCE</scope>
</reference>
<organism evidence="2">
    <name type="scientific">Culex pipiens</name>
    <name type="common">House mosquito</name>
    <dbReference type="NCBI Taxonomy" id="7175"/>
    <lineage>
        <taxon>Eukaryota</taxon>
        <taxon>Metazoa</taxon>
        <taxon>Ecdysozoa</taxon>
        <taxon>Arthropoda</taxon>
        <taxon>Hexapoda</taxon>
        <taxon>Insecta</taxon>
        <taxon>Pterygota</taxon>
        <taxon>Neoptera</taxon>
        <taxon>Endopterygota</taxon>
        <taxon>Diptera</taxon>
        <taxon>Nematocera</taxon>
        <taxon>Culicoidea</taxon>
        <taxon>Culicidae</taxon>
        <taxon>Culicinae</taxon>
        <taxon>Culicini</taxon>
        <taxon>Culex</taxon>
        <taxon>Culex</taxon>
    </lineage>
</organism>
<keyword evidence="1" id="KW-0812">Transmembrane</keyword>
<feature type="transmembrane region" description="Helical" evidence="1">
    <location>
        <begin position="108"/>
        <end position="135"/>
    </location>
</feature>
<feature type="transmembrane region" description="Helical" evidence="1">
    <location>
        <begin position="74"/>
        <end position="96"/>
    </location>
</feature>